<comment type="caution">
    <text evidence="1">The sequence shown here is derived from an EMBL/GenBank/DDBJ whole genome shotgun (WGS) entry which is preliminary data.</text>
</comment>
<keyword evidence="2" id="KW-1185">Reference proteome</keyword>
<evidence type="ECO:0000313" key="1">
    <source>
        <dbReference type="EMBL" id="NYE94258.1"/>
    </source>
</evidence>
<reference evidence="1 2" key="1">
    <citation type="submission" date="2020-07" db="EMBL/GenBank/DDBJ databases">
        <title>Sequencing the genomes of 1000 actinobacteria strains.</title>
        <authorList>
            <person name="Klenk H.-P."/>
        </authorList>
    </citation>
    <scope>NUCLEOTIDE SEQUENCE [LARGE SCALE GENOMIC DNA]</scope>
    <source>
        <strain evidence="1 2">DSM 102047</strain>
    </source>
</reference>
<name>A0A7Y9LRI1_9MICC</name>
<dbReference type="EMBL" id="JACBYQ010000001">
    <property type="protein sequence ID" value="NYE94258.1"/>
    <property type="molecule type" value="Genomic_DNA"/>
</dbReference>
<sequence>MSRHWAIAMPLGYREDNLFWGNGGGGRWDANIWRKLSTMGTGIKLHEHSVLDW</sequence>
<gene>
    <name evidence="1" type="ORF">FHU41_000479</name>
</gene>
<protein>
    <submittedName>
        <fullName evidence="1">Uncharacterized protein</fullName>
    </submittedName>
</protein>
<dbReference type="AlphaFoldDB" id="A0A7Y9LRI1"/>
<dbReference type="Proteomes" id="UP000521748">
    <property type="component" value="Unassembled WGS sequence"/>
</dbReference>
<proteinExistence type="predicted"/>
<evidence type="ECO:0000313" key="2">
    <source>
        <dbReference type="Proteomes" id="UP000521748"/>
    </source>
</evidence>
<organism evidence="1 2">
    <name type="scientific">Psychromicrobium silvestre</name>
    <dbReference type="NCBI Taxonomy" id="1645614"/>
    <lineage>
        <taxon>Bacteria</taxon>
        <taxon>Bacillati</taxon>
        <taxon>Actinomycetota</taxon>
        <taxon>Actinomycetes</taxon>
        <taxon>Micrococcales</taxon>
        <taxon>Micrococcaceae</taxon>
        <taxon>Psychromicrobium</taxon>
    </lineage>
</organism>
<accession>A0A7Y9LRI1</accession>